<evidence type="ECO:0000256" key="2">
    <source>
        <dbReference type="ARBA" id="ARBA00022692"/>
    </source>
</evidence>
<dbReference type="InterPro" id="IPR032808">
    <property type="entry name" value="DoxX"/>
</dbReference>
<sequence>MLVRITALVLGVFFAGLGAIRLLPVEFDQEMFAGWGVPMWLRTGAAITQLLSGVLLLVPRTRAVGAVGIFTIMVSAGTVHAMLGHDMAWATLYCGLPAVAAAAVAWACRGDLATLGTASAHA</sequence>
<keyword evidence="2 5" id="KW-0812">Transmembrane</keyword>
<name>A0A563F1U7_9PSEU</name>
<dbReference type="EMBL" id="VOBR01000002">
    <property type="protein sequence ID" value="TWP53721.1"/>
    <property type="molecule type" value="Genomic_DNA"/>
</dbReference>
<organism evidence="6 7">
    <name type="scientific">Lentzea tibetensis</name>
    <dbReference type="NCBI Taxonomy" id="2591470"/>
    <lineage>
        <taxon>Bacteria</taxon>
        <taxon>Bacillati</taxon>
        <taxon>Actinomycetota</taxon>
        <taxon>Actinomycetes</taxon>
        <taxon>Pseudonocardiales</taxon>
        <taxon>Pseudonocardiaceae</taxon>
        <taxon>Lentzea</taxon>
    </lineage>
</organism>
<evidence type="ECO:0000256" key="3">
    <source>
        <dbReference type="ARBA" id="ARBA00022989"/>
    </source>
</evidence>
<evidence type="ECO:0000256" key="4">
    <source>
        <dbReference type="ARBA" id="ARBA00023136"/>
    </source>
</evidence>
<feature type="transmembrane region" description="Helical" evidence="5">
    <location>
        <begin position="89"/>
        <end position="108"/>
    </location>
</feature>
<keyword evidence="4 5" id="KW-0472">Membrane</keyword>
<keyword evidence="7" id="KW-1185">Reference proteome</keyword>
<keyword evidence="3 5" id="KW-1133">Transmembrane helix</keyword>
<dbReference type="AlphaFoldDB" id="A0A563F1U7"/>
<reference evidence="6 7" key="1">
    <citation type="submission" date="2019-07" db="EMBL/GenBank/DDBJ databases">
        <title>Lentzea xizangensis sp. nov., isolated from Qinghai-Tibetan Plateau Soils.</title>
        <authorList>
            <person name="Huang J."/>
        </authorList>
    </citation>
    <scope>NUCLEOTIDE SEQUENCE [LARGE SCALE GENOMIC DNA]</scope>
    <source>
        <strain evidence="6 7">FXJ1.1311</strain>
    </source>
</reference>
<comment type="caution">
    <text evidence="6">The sequence shown here is derived from an EMBL/GenBank/DDBJ whole genome shotgun (WGS) entry which is preliminary data.</text>
</comment>
<dbReference type="Pfam" id="PF13564">
    <property type="entry name" value="DoxX_2"/>
    <property type="match status" value="1"/>
</dbReference>
<feature type="transmembrane region" description="Helical" evidence="5">
    <location>
        <begin position="32"/>
        <end position="57"/>
    </location>
</feature>
<evidence type="ECO:0000313" key="6">
    <source>
        <dbReference type="EMBL" id="TWP53721.1"/>
    </source>
</evidence>
<dbReference type="GO" id="GO:0016020">
    <property type="term" value="C:membrane"/>
    <property type="evidence" value="ECO:0007669"/>
    <property type="project" value="UniProtKB-SubCell"/>
</dbReference>
<feature type="transmembrane region" description="Helical" evidence="5">
    <location>
        <begin position="64"/>
        <end position="83"/>
    </location>
</feature>
<dbReference type="OrthoDB" id="795468at2"/>
<dbReference type="Proteomes" id="UP000316639">
    <property type="component" value="Unassembled WGS sequence"/>
</dbReference>
<dbReference type="RefSeq" id="WP_146349317.1">
    <property type="nucleotide sequence ID" value="NZ_VOBR01000002.1"/>
</dbReference>
<evidence type="ECO:0008006" key="8">
    <source>
        <dbReference type="Google" id="ProtNLM"/>
    </source>
</evidence>
<protein>
    <recommendedName>
        <fullName evidence="8">DoxX family protein</fullName>
    </recommendedName>
</protein>
<gene>
    <name evidence="6" type="ORF">FKR81_02900</name>
</gene>
<accession>A0A563F1U7</accession>
<proteinExistence type="predicted"/>
<evidence type="ECO:0000256" key="1">
    <source>
        <dbReference type="ARBA" id="ARBA00004141"/>
    </source>
</evidence>
<comment type="subcellular location">
    <subcellularLocation>
        <location evidence="1">Membrane</location>
        <topology evidence="1">Multi-pass membrane protein</topology>
    </subcellularLocation>
</comment>
<evidence type="ECO:0000313" key="7">
    <source>
        <dbReference type="Proteomes" id="UP000316639"/>
    </source>
</evidence>
<evidence type="ECO:0000256" key="5">
    <source>
        <dbReference type="SAM" id="Phobius"/>
    </source>
</evidence>